<evidence type="ECO:0000313" key="2">
    <source>
        <dbReference type="EMBL" id="PMD38120.1"/>
    </source>
</evidence>
<accession>A0A2J6RHX5</accession>
<dbReference type="OrthoDB" id="410198at2759"/>
<dbReference type="InterPro" id="IPR000182">
    <property type="entry name" value="GNAT_dom"/>
</dbReference>
<keyword evidence="2" id="KW-0012">Acyltransferase</keyword>
<protein>
    <submittedName>
        <fullName evidence="2">Acyl-CoA N-acyltransferase</fullName>
    </submittedName>
</protein>
<feature type="domain" description="N-acetyltransferase" evidence="1">
    <location>
        <begin position="107"/>
        <end position="251"/>
    </location>
</feature>
<dbReference type="Proteomes" id="UP000235786">
    <property type="component" value="Unassembled WGS sequence"/>
</dbReference>
<dbReference type="PROSITE" id="PS51186">
    <property type="entry name" value="GNAT"/>
    <property type="match status" value="1"/>
</dbReference>
<keyword evidence="3" id="KW-1185">Reference proteome</keyword>
<keyword evidence="2" id="KW-0808">Transferase</keyword>
<proteinExistence type="predicted"/>
<organism evidence="2 3">
    <name type="scientific">Hyaloscypha variabilis (strain UAMH 11265 / GT02V1 / F)</name>
    <name type="common">Meliniomyces variabilis</name>
    <dbReference type="NCBI Taxonomy" id="1149755"/>
    <lineage>
        <taxon>Eukaryota</taxon>
        <taxon>Fungi</taxon>
        <taxon>Dikarya</taxon>
        <taxon>Ascomycota</taxon>
        <taxon>Pezizomycotina</taxon>
        <taxon>Leotiomycetes</taxon>
        <taxon>Helotiales</taxon>
        <taxon>Hyaloscyphaceae</taxon>
        <taxon>Hyaloscypha</taxon>
        <taxon>Hyaloscypha variabilis</taxon>
    </lineage>
</organism>
<dbReference type="Pfam" id="PF13508">
    <property type="entry name" value="Acetyltransf_7"/>
    <property type="match status" value="1"/>
</dbReference>
<sequence length="267" mass="29960">MSLTAIGKATPKPPPAHEAITIRRATLKDGPGIGRTAGITYYNTPLTCFLSPHREKHHAAYERGFVERAIARMLSPRNETYVACLPSGRIVGAAQFQRQGDDAGARRLVREVGVVNRIWMWVLGWLFWIYCKVYWMVRGPDRSSDQEAAKTFSGWCRVDRERYWDSVEERADRWHALSIVVLPEWQGMGIGRKLMAEVMKRAESDGVMVGLESSVAGEAFYRRLGFVLLGRFSPDAHALEGGGGEMAWYPPGYKNKIGEESGMGDHL</sequence>
<dbReference type="InterPro" id="IPR016181">
    <property type="entry name" value="Acyl_CoA_acyltransferase"/>
</dbReference>
<dbReference type="PANTHER" id="PTHR42791">
    <property type="entry name" value="GNAT FAMILY ACETYLTRANSFERASE"/>
    <property type="match status" value="1"/>
</dbReference>
<evidence type="ECO:0000313" key="3">
    <source>
        <dbReference type="Proteomes" id="UP000235786"/>
    </source>
</evidence>
<evidence type="ECO:0000259" key="1">
    <source>
        <dbReference type="PROSITE" id="PS51186"/>
    </source>
</evidence>
<dbReference type="EMBL" id="KZ613948">
    <property type="protein sequence ID" value="PMD38120.1"/>
    <property type="molecule type" value="Genomic_DNA"/>
</dbReference>
<dbReference type="PANTHER" id="PTHR42791:SF16">
    <property type="entry name" value="N-ACETYLTRANSFERASE DOMAIN-CONTAINING PROTEIN"/>
    <property type="match status" value="1"/>
</dbReference>
<dbReference type="GO" id="GO:0016747">
    <property type="term" value="F:acyltransferase activity, transferring groups other than amino-acyl groups"/>
    <property type="evidence" value="ECO:0007669"/>
    <property type="project" value="InterPro"/>
</dbReference>
<dbReference type="Gene3D" id="3.40.630.30">
    <property type="match status" value="1"/>
</dbReference>
<name>A0A2J6RHX5_HYAVF</name>
<reference evidence="2 3" key="1">
    <citation type="submission" date="2016-04" db="EMBL/GenBank/DDBJ databases">
        <title>A degradative enzymes factory behind the ericoid mycorrhizal symbiosis.</title>
        <authorList>
            <consortium name="DOE Joint Genome Institute"/>
            <person name="Martino E."/>
            <person name="Morin E."/>
            <person name="Grelet G."/>
            <person name="Kuo A."/>
            <person name="Kohler A."/>
            <person name="Daghino S."/>
            <person name="Barry K."/>
            <person name="Choi C."/>
            <person name="Cichocki N."/>
            <person name="Clum A."/>
            <person name="Copeland A."/>
            <person name="Hainaut M."/>
            <person name="Haridas S."/>
            <person name="Labutti K."/>
            <person name="Lindquist E."/>
            <person name="Lipzen A."/>
            <person name="Khouja H.-R."/>
            <person name="Murat C."/>
            <person name="Ohm R."/>
            <person name="Olson A."/>
            <person name="Spatafora J."/>
            <person name="Veneault-Fourrey C."/>
            <person name="Henrissat B."/>
            <person name="Grigoriev I."/>
            <person name="Martin F."/>
            <person name="Perotto S."/>
        </authorList>
    </citation>
    <scope>NUCLEOTIDE SEQUENCE [LARGE SCALE GENOMIC DNA]</scope>
    <source>
        <strain evidence="2 3">F</strain>
    </source>
</reference>
<dbReference type="AlphaFoldDB" id="A0A2J6RHX5"/>
<dbReference type="SUPFAM" id="SSF55729">
    <property type="entry name" value="Acyl-CoA N-acyltransferases (Nat)"/>
    <property type="match status" value="1"/>
</dbReference>
<gene>
    <name evidence="2" type="ORF">L207DRAFT_514041</name>
</gene>
<dbReference type="CDD" id="cd04301">
    <property type="entry name" value="NAT_SF"/>
    <property type="match status" value="1"/>
</dbReference>
<dbReference type="InterPro" id="IPR052523">
    <property type="entry name" value="Trichothecene_AcTrans"/>
</dbReference>